<keyword evidence="6 7" id="KW-0472">Membrane</keyword>
<sequence length="661" mass="73983">MIRLQKFFASIQQDLKLFAALWLLICLYRIIFIWDMSSYLSAAADAKEIGLALWTGARLSLKSAGAITLLSFVFCSLAGIFLPRLELGRLRLWVGTAASFFLSVFFQARFPYYREFHMTYNMQVVQGWQDDRTALFWTMVQEYGLPWRLAVAVSLAVLFWYILKRLLQTPVFPLPALKGKLPVAMASLGLTAVIFVFGLFVRFGASFNYEKGINWENCGVTNDAFLNECILDDVQALYRARDFAINMEAGHIAGVDRENIGRYLRQIAGHEDLQAKEIKPYLARTAQGAEIPQPRHIFIILGESWAQWPMLDQYADLHAADGIRSLAAAPEGYATQSFLPNGEYTAIAITGMVTGLPEIHISPQYQLRTFKEAYPTAMAPQFKQLGYQVDFWYGGIPSWDSINRVALAQGFDHFYGYPDYNAPKQSAWGTKDGYMFDALEKHLADEPPTVHLIMTVTNHPPYNLDLAAEGFDLARAKAATAKLPQAENPDELAVELGHYWYMDKVVTEFVRKTQEKYPDSLFVITGDHAVRMDPGTQPTLFEHQSVPFVLYGQGVTKDILPAQVVGGHLNIVPTLLELIAPKGFQYYSLLPSMTRGSQAAFNGSTWLADGMIGQLEGSKVSMLNGQDAGDAPAARQKVDSILPAVRTIAWWLLQKGNSVEE</sequence>
<name>A0A1I3EYE8_SELRU</name>
<dbReference type="InterPro" id="IPR017850">
    <property type="entry name" value="Alkaline_phosphatase_core_sf"/>
</dbReference>
<proteinExistence type="predicted"/>
<dbReference type="Proteomes" id="UP000183639">
    <property type="component" value="Unassembled WGS sequence"/>
</dbReference>
<dbReference type="InterPro" id="IPR050448">
    <property type="entry name" value="OpgB/LTA_synthase_biosynth"/>
</dbReference>
<feature type="transmembrane region" description="Helical" evidence="7">
    <location>
        <begin position="145"/>
        <end position="163"/>
    </location>
</feature>
<organism evidence="9 10">
    <name type="scientific">Selenomonas ruminantium</name>
    <dbReference type="NCBI Taxonomy" id="971"/>
    <lineage>
        <taxon>Bacteria</taxon>
        <taxon>Bacillati</taxon>
        <taxon>Bacillota</taxon>
        <taxon>Negativicutes</taxon>
        <taxon>Selenomonadales</taxon>
        <taxon>Selenomonadaceae</taxon>
        <taxon>Selenomonas</taxon>
    </lineage>
</organism>
<dbReference type="GO" id="GO:0005886">
    <property type="term" value="C:plasma membrane"/>
    <property type="evidence" value="ECO:0007669"/>
    <property type="project" value="UniProtKB-SubCell"/>
</dbReference>
<reference evidence="9 10" key="1">
    <citation type="submission" date="2016-10" db="EMBL/GenBank/DDBJ databases">
        <authorList>
            <person name="de Groot N.N."/>
        </authorList>
    </citation>
    <scope>NUCLEOTIDE SEQUENCE [LARGE SCALE GENOMIC DNA]</scope>
    <source>
        <strain evidence="9 10">Z108</strain>
    </source>
</reference>
<dbReference type="GO" id="GO:0016740">
    <property type="term" value="F:transferase activity"/>
    <property type="evidence" value="ECO:0007669"/>
    <property type="project" value="UniProtKB-KW"/>
</dbReference>
<feature type="transmembrane region" description="Helical" evidence="7">
    <location>
        <begin position="21"/>
        <end position="44"/>
    </location>
</feature>
<dbReference type="AlphaFoldDB" id="A0A1I3EYE8"/>
<feature type="transmembrane region" description="Helical" evidence="7">
    <location>
        <begin position="90"/>
        <end position="110"/>
    </location>
</feature>
<evidence type="ECO:0000256" key="1">
    <source>
        <dbReference type="ARBA" id="ARBA00004651"/>
    </source>
</evidence>
<comment type="subcellular location">
    <subcellularLocation>
        <location evidence="1">Cell membrane</location>
        <topology evidence="1">Multi-pass membrane protein</topology>
    </subcellularLocation>
</comment>
<dbReference type="PANTHER" id="PTHR47371">
    <property type="entry name" value="LIPOTEICHOIC ACID SYNTHASE"/>
    <property type="match status" value="1"/>
</dbReference>
<evidence type="ECO:0000259" key="8">
    <source>
        <dbReference type="Pfam" id="PF00884"/>
    </source>
</evidence>
<dbReference type="PANTHER" id="PTHR47371:SF3">
    <property type="entry name" value="PHOSPHOGLYCEROL TRANSFERASE I"/>
    <property type="match status" value="1"/>
</dbReference>
<keyword evidence="5 7" id="KW-1133">Transmembrane helix</keyword>
<evidence type="ECO:0000256" key="3">
    <source>
        <dbReference type="ARBA" id="ARBA00022475"/>
    </source>
</evidence>
<comment type="pathway">
    <text evidence="2">Cell wall biogenesis; lipoteichoic acid biosynthesis.</text>
</comment>
<evidence type="ECO:0000256" key="4">
    <source>
        <dbReference type="ARBA" id="ARBA00022692"/>
    </source>
</evidence>
<keyword evidence="9" id="KW-0808">Transferase</keyword>
<evidence type="ECO:0000256" key="5">
    <source>
        <dbReference type="ARBA" id="ARBA00022989"/>
    </source>
</evidence>
<evidence type="ECO:0000313" key="9">
    <source>
        <dbReference type="EMBL" id="SFI03998.1"/>
    </source>
</evidence>
<keyword evidence="3" id="KW-1003">Cell membrane</keyword>
<gene>
    <name evidence="9" type="ORF">SAMN04487861_11229</name>
</gene>
<keyword evidence="4 7" id="KW-0812">Transmembrane</keyword>
<dbReference type="OrthoDB" id="9777768at2"/>
<dbReference type="Pfam" id="PF00884">
    <property type="entry name" value="Sulfatase"/>
    <property type="match status" value="1"/>
</dbReference>
<dbReference type="CDD" id="cd16015">
    <property type="entry name" value="LTA_synthase"/>
    <property type="match status" value="1"/>
</dbReference>
<feature type="domain" description="Sulfatase N-terminal" evidence="8">
    <location>
        <begin position="296"/>
        <end position="578"/>
    </location>
</feature>
<evidence type="ECO:0000256" key="2">
    <source>
        <dbReference type="ARBA" id="ARBA00004936"/>
    </source>
</evidence>
<accession>A0A1I3EYE8</accession>
<feature type="transmembrane region" description="Helical" evidence="7">
    <location>
        <begin position="183"/>
        <end position="205"/>
    </location>
</feature>
<dbReference type="SUPFAM" id="SSF53649">
    <property type="entry name" value="Alkaline phosphatase-like"/>
    <property type="match status" value="1"/>
</dbReference>
<dbReference type="EMBL" id="FOQK01000012">
    <property type="protein sequence ID" value="SFI03998.1"/>
    <property type="molecule type" value="Genomic_DNA"/>
</dbReference>
<evidence type="ECO:0000256" key="7">
    <source>
        <dbReference type="SAM" id="Phobius"/>
    </source>
</evidence>
<evidence type="ECO:0000256" key="6">
    <source>
        <dbReference type="ARBA" id="ARBA00023136"/>
    </source>
</evidence>
<feature type="transmembrane region" description="Helical" evidence="7">
    <location>
        <begin position="64"/>
        <end position="83"/>
    </location>
</feature>
<protein>
    <submittedName>
        <fullName evidence="9">Phosphoglycerol transferase MdoB</fullName>
    </submittedName>
</protein>
<dbReference type="InterPro" id="IPR000917">
    <property type="entry name" value="Sulfatase_N"/>
</dbReference>
<dbReference type="RefSeq" id="WP_143092141.1">
    <property type="nucleotide sequence ID" value="NZ_FOQK01000012.1"/>
</dbReference>
<evidence type="ECO:0000313" key="10">
    <source>
        <dbReference type="Proteomes" id="UP000183639"/>
    </source>
</evidence>
<dbReference type="Gene3D" id="3.40.720.10">
    <property type="entry name" value="Alkaline Phosphatase, subunit A"/>
    <property type="match status" value="1"/>
</dbReference>